<evidence type="ECO:0000259" key="2">
    <source>
        <dbReference type="Pfam" id="PF00793"/>
    </source>
</evidence>
<dbReference type="NCBIfam" id="NF009239">
    <property type="entry name" value="PRK12595.1"/>
    <property type="match status" value="1"/>
</dbReference>
<dbReference type="RefSeq" id="WP_273938016.1">
    <property type="nucleotide sequence ID" value="NZ_CP097263.1"/>
</dbReference>
<dbReference type="NCBIfam" id="TIGR01361">
    <property type="entry name" value="DAHP_synth_Bsub"/>
    <property type="match status" value="1"/>
</dbReference>
<keyword evidence="4" id="KW-1185">Reference proteome</keyword>
<sequence>MSSTVMVFDTAVSDEQIQAWQHHFELAGARSAAYRLGSTPVLVAPDVPHDTAVSGWLPRPIREVPLTGEIRLPDRALRPEGTVVRIGPATIGDGTINVFAGPCAVETREQLFASADAVAQCGVVGLRGGAFKPRTSPYSFQGLRWDGLDLLAEARERTGLPIVTEVVQPDHVERVAATADALQIGARNMQNFSLLTAAGQAGIPVVLKRGFGVTIDETLGAAEYLLNAGNDQVVICERGIRTFETATRFTLDLSAVAVFKQRSHLPVMVDPSHAAGIPSLVEPLTLAAAAVGADALLIDVHIRPEQALCDGKQAMLPTDFAQLMGKLEMLAMGIGRKMGNVARADIGELLAQV</sequence>
<dbReference type="Pfam" id="PF00793">
    <property type="entry name" value="DAHP_synth_1"/>
    <property type="match status" value="1"/>
</dbReference>
<comment type="caution">
    <text evidence="3">The sequence shown here is derived from an EMBL/GenBank/DDBJ whole genome shotgun (WGS) entry which is preliminary data.</text>
</comment>
<dbReference type="PANTHER" id="PTHR43018:SF2">
    <property type="entry name" value="PHOSPHO-2-DEHYDRO-3-DEOXYHEPTONATE ALDOLASE"/>
    <property type="match status" value="1"/>
</dbReference>
<proteinExistence type="predicted"/>
<evidence type="ECO:0000313" key="3">
    <source>
        <dbReference type="EMBL" id="MFC0548148.1"/>
    </source>
</evidence>
<evidence type="ECO:0000256" key="1">
    <source>
        <dbReference type="ARBA" id="ARBA00022679"/>
    </source>
</evidence>
<dbReference type="InterPro" id="IPR006268">
    <property type="entry name" value="DAHP_syn_2"/>
</dbReference>
<dbReference type="Gene3D" id="3.20.20.70">
    <property type="entry name" value="Aldolase class I"/>
    <property type="match status" value="1"/>
</dbReference>
<keyword evidence="1 3" id="KW-0808">Transferase</keyword>
<dbReference type="InterPro" id="IPR013785">
    <property type="entry name" value="Aldolase_TIM"/>
</dbReference>
<dbReference type="EMBL" id="JBHLUD010000015">
    <property type="protein sequence ID" value="MFC0548148.1"/>
    <property type="molecule type" value="Genomic_DNA"/>
</dbReference>
<reference evidence="3 4" key="1">
    <citation type="submission" date="2024-09" db="EMBL/GenBank/DDBJ databases">
        <authorList>
            <person name="Sun Q."/>
            <person name="Mori K."/>
        </authorList>
    </citation>
    <scope>NUCLEOTIDE SEQUENCE [LARGE SCALE GENOMIC DNA]</scope>
    <source>
        <strain evidence="3 4">TBRC 1432</strain>
    </source>
</reference>
<protein>
    <submittedName>
        <fullName evidence="3">3-deoxy-7-phosphoheptulonate synthase</fullName>
        <ecNumber evidence="3">2.5.1.54</ecNumber>
    </submittedName>
</protein>
<dbReference type="SUPFAM" id="SSF51569">
    <property type="entry name" value="Aldolase"/>
    <property type="match status" value="1"/>
</dbReference>
<dbReference type="InterPro" id="IPR006218">
    <property type="entry name" value="DAHP1/KDSA"/>
</dbReference>
<feature type="domain" description="DAHP synthetase I/KDSA" evidence="2">
    <location>
        <begin position="90"/>
        <end position="323"/>
    </location>
</feature>
<dbReference type="InterPro" id="IPR052899">
    <property type="entry name" value="Class-I_DAHP_synthase"/>
</dbReference>
<accession>A0ABV6N6D6</accession>
<dbReference type="NCBIfam" id="NF006421">
    <property type="entry name" value="PRK08673.1"/>
    <property type="match status" value="1"/>
</dbReference>
<evidence type="ECO:0000313" key="4">
    <source>
        <dbReference type="Proteomes" id="UP001589810"/>
    </source>
</evidence>
<dbReference type="PANTHER" id="PTHR43018">
    <property type="entry name" value="PHOSPHO-2-DEHYDRO-3-DEOXYHEPTONATE ALDOLASE"/>
    <property type="match status" value="1"/>
</dbReference>
<dbReference type="EC" id="2.5.1.54" evidence="3"/>
<gene>
    <name evidence="3" type="primary">aroF</name>
    <name evidence="3" type="ORF">ACFFH7_42040</name>
</gene>
<organism evidence="3 4">
    <name type="scientific">Kutzneria chonburiensis</name>
    <dbReference type="NCBI Taxonomy" id="1483604"/>
    <lineage>
        <taxon>Bacteria</taxon>
        <taxon>Bacillati</taxon>
        <taxon>Actinomycetota</taxon>
        <taxon>Actinomycetes</taxon>
        <taxon>Pseudonocardiales</taxon>
        <taxon>Pseudonocardiaceae</taxon>
        <taxon>Kutzneria</taxon>
    </lineage>
</organism>
<dbReference type="Proteomes" id="UP001589810">
    <property type="component" value="Unassembled WGS sequence"/>
</dbReference>
<name>A0ABV6N6D6_9PSEU</name>
<dbReference type="GO" id="GO:0003849">
    <property type="term" value="F:3-deoxy-7-phosphoheptulonate synthase activity"/>
    <property type="evidence" value="ECO:0007669"/>
    <property type="project" value="UniProtKB-EC"/>
</dbReference>